<protein>
    <submittedName>
        <fullName evidence="4">Sulfur oxidation protein SoxY</fullName>
    </submittedName>
</protein>
<proteinExistence type="predicted"/>
<accession>A0A222E068</accession>
<evidence type="ECO:0000313" key="5">
    <source>
        <dbReference type="Proteomes" id="UP000203589"/>
    </source>
</evidence>
<dbReference type="Gene3D" id="2.60.40.2470">
    <property type="entry name" value="SoxY domain"/>
    <property type="match status" value="1"/>
</dbReference>
<dbReference type="Pfam" id="PF08770">
    <property type="entry name" value="SoxZ"/>
    <property type="match status" value="1"/>
</dbReference>
<evidence type="ECO:0000259" key="2">
    <source>
        <dbReference type="Pfam" id="PF08770"/>
    </source>
</evidence>
<dbReference type="InterPro" id="IPR038162">
    <property type="entry name" value="SoxY_sf"/>
</dbReference>
<sequence length="261" mass="28124">MFLRTTLVALLGLFAGAAIALDDPQTPLSDPMQSGMWDYHQKGLLGDPADIRFDDRVVLRAPASAEDSLNVPLLVDATAIPDVKRIVVSADYGPIPHILTYYPDQADAKLSLRFKIDQATAIRASVETHSGAWHVGSIYIDAAGGGCTAPAHAYANDDWEEKLGEVHGRLWSAAGRARLIVDHPMDTGLADGIPVFIIQDLSLQRDDGTQLARLELAEPVNEDPAFTFYFAKGALPASVKVVGRDNNGNRIRGVLSEGDLN</sequence>
<gene>
    <name evidence="4" type="ORF">ANTHELSMS3_00898</name>
</gene>
<dbReference type="InterPro" id="IPR013783">
    <property type="entry name" value="Ig-like_fold"/>
</dbReference>
<keyword evidence="5" id="KW-1185">Reference proteome</keyword>
<dbReference type="InterPro" id="IPR014756">
    <property type="entry name" value="Ig_E-set"/>
</dbReference>
<dbReference type="KEGG" id="aht:ANTHELSMS3_00898"/>
<dbReference type="InterPro" id="IPR030831">
    <property type="entry name" value="Fuse-rel_SoxYZ"/>
</dbReference>
<dbReference type="SUPFAM" id="SSF81296">
    <property type="entry name" value="E set domains"/>
    <property type="match status" value="1"/>
</dbReference>
<dbReference type="EMBL" id="CP022540">
    <property type="protein sequence ID" value="ASP19615.1"/>
    <property type="molecule type" value="Genomic_DNA"/>
</dbReference>
<evidence type="ECO:0000313" key="4">
    <source>
        <dbReference type="EMBL" id="ASP19615.1"/>
    </source>
</evidence>
<name>A0A222E068_9RHOB</name>
<dbReference type="InterPro" id="IPR014880">
    <property type="entry name" value="SoxZ_dom"/>
</dbReference>
<feature type="signal peptide" evidence="1">
    <location>
        <begin position="1"/>
        <end position="20"/>
    </location>
</feature>
<dbReference type="Proteomes" id="UP000203589">
    <property type="component" value="Chromosome"/>
</dbReference>
<dbReference type="Gene3D" id="2.60.40.10">
    <property type="entry name" value="Immunoglobulins"/>
    <property type="match status" value="1"/>
</dbReference>
<dbReference type="AlphaFoldDB" id="A0A222E068"/>
<evidence type="ECO:0000259" key="3">
    <source>
        <dbReference type="Pfam" id="PF13501"/>
    </source>
</evidence>
<keyword evidence="1" id="KW-0732">Signal</keyword>
<dbReference type="RefSeq" id="WP_094033828.1">
    <property type="nucleotide sequence ID" value="NZ_CP022540.1"/>
</dbReference>
<evidence type="ECO:0000256" key="1">
    <source>
        <dbReference type="SAM" id="SignalP"/>
    </source>
</evidence>
<organism evidence="4 5">
    <name type="scientific">Antarctobacter heliothermus</name>
    <dbReference type="NCBI Taxonomy" id="74033"/>
    <lineage>
        <taxon>Bacteria</taxon>
        <taxon>Pseudomonadati</taxon>
        <taxon>Pseudomonadota</taxon>
        <taxon>Alphaproteobacteria</taxon>
        <taxon>Rhodobacterales</taxon>
        <taxon>Roseobacteraceae</taxon>
        <taxon>Antarctobacter</taxon>
    </lineage>
</organism>
<feature type="chain" id="PRO_5012239884" evidence="1">
    <location>
        <begin position="21"/>
        <end position="261"/>
    </location>
</feature>
<dbReference type="Pfam" id="PF13501">
    <property type="entry name" value="SoxY"/>
    <property type="match status" value="1"/>
</dbReference>
<dbReference type="InterPro" id="IPR032711">
    <property type="entry name" value="SoxY"/>
</dbReference>
<dbReference type="NCBIfam" id="TIGR04557">
    <property type="entry name" value="fuse_rel_SoxYZ"/>
    <property type="match status" value="1"/>
</dbReference>
<feature type="domain" description="Ig-like SoxY" evidence="3">
    <location>
        <begin position="43"/>
        <end position="147"/>
    </location>
</feature>
<dbReference type="OrthoDB" id="5343309at2"/>
<reference evidence="4 5" key="1">
    <citation type="submission" date="2017-07" db="EMBL/GenBank/DDBJ databases">
        <title>Genome Sequence of Antarctobacter heliothermus Strain SMS3 Isolated from a culture of the Diatom Skeletonema marinoi.</title>
        <authorList>
            <person name="Topel M."/>
            <person name="Pinder M.I.M."/>
            <person name="Johansson O.N."/>
            <person name="Kourtchenko O."/>
            <person name="Godhe A."/>
            <person name="Clarke A.K."/>
        </authorList>
    </citation>
    <scope>NUCLEOTIDE SEQUENCE [LARGE SCALE GENOMIC DNA]</scope>
    <source>
        <strain evidence="4 5">SMS3</strain>
    </source>
</reference>
<feature type="domain" description="Sulphur oxidation protein SoxZ" evidence="2">
    <location>
        <begin position="176"/>
        <end position="250"/>
    </location>
</feature>